<organism evidence="1 2">
    <name type="scientific">Ruminococcus flavefaciens</name>
    <dbReference type="NCBI Taxonomy" id="1265"/>
    <lineage>
        <taxon>Bacteria</taxon>
        <taxon>Bacillati</taxon>
        <taxon>Bacillota</taxon>
        <taxon>Clostridia</taxon>
        <taxon>Eubacteriales</taxon>
        <taxon>Oscillospiraceae</taxon>
        <taxon>Ruminococcus</taxon>
    </lineage>
</organism>
<dbReference type="AlphaFoldDB" id="A0A1K1P9E3"/>
<accession>A0A1K1P9E3</accession>
<proteinExistence type="predicted"/>
<name>A0A1K1P9E3_RUMFL</name>
<reference evidence="1 2" key="1">
    <citation type="submission" date="2016-11" db="EMBL/GenBank/DDBJ databases">
        <authorList>
            <person name="Jaros S."/>
            <person name="Januszkiewicz K."/>
            <person name="Wedrychowicz H."/>
        </authorList>
    </citation>
    <scope>NUCLEOTIDE SEQUENCE [LARGE SCALE GENOMIC DNA]</scope>
    <source>
        <strain evidence="1 2">YL228</strain>
    </source>
</reference>
<dbReference type="Proteomes" id="UP000183461">
    <property type="component" value="Unassembled WGS sequence"/>
</dbReference>
<gene>
    <name evidence="1" type="ORF">SAMN02910280_2595</name>
</gene>
<dbReference type="EMBL" id="FPIP01000007">
    <property type="protein sequence ID" value="SFW44069.1"/>
    <property type="molecule type" value="Genomic_DNA"/>
</dbReference>
<evidence type="ECO:0000313" key="2">
    <source>
        <dbReference type="Proteomes" id="UP000183461"/>
    </source>
</evidence>
<sequence length="296" mass="34190">MIFRDCRNYYGHSVEKVVSYVRRQLSIELEKNRYEYQTAEVVQNAKPITSPVILVIEGQCYVGITSNPVQSLTAHGINIFASNTYFCTDIQKEDAQRCKEAVTELEGYEAVCDPENDRSDTPYPQLYLYIYKISDNTNEKPEISNLTPIEDLPEGRNIVRFVMRNGSADVRILPEINEKLCNDLITEIREGISSQQLAEVWIRHRELNMISVLFGDGCCIINYDAGTSQMGGYQSYRSGATSRRKVQLYSSEYPEYMLCRDMQVLEVILQYFLLKGKKPGKRQNIKWVNMKYDGWD</sequence>
<protein>
    <submittedName>
        <fullName evidence="1">Uncharacterized protein</fullName>
    </submittedName>
</protein>
<evidence type="ECO:0000313" key="1">
    <source>
        <dbReference type="EMBL" id="SFW44069.1"/>
    </source>
</evidence>
<dbReference type="RefSeq" id="WP_072300811.1">
    <property type="nucleotide sequence ID" value="NZ_FPIP01000007.1"/>
</dbReference>